<feature type="region of interest" description="Disordered" evidence="7">
    <location>
        <begin position="1"/>
        <end position="33"/>
    </location>
</feature>
<proteinExistence type="predicted"/>
<feature type="compositionally biased region" description="Basic and acidic residues" evidence="7">
    <location>
        <begin position="336"/>
        <end position="346"/>
    </location>
</feature>
<accession>A0A6J1WUP6</accession>
<dbReference type="GO" id="GO:0000981">
    <property type="term" value="F:DNA-binding transcription factor activity, RNA polymerase II-specific"/>
    <property type="evidence" value="ECO:0007669"/>
    <property type="project" value="InterPro"/>
</dbReference>
<feature type="domain" description="Homeobox" evidence="8">
    <location>
        <begin position="257"/>
        <end position="317"/>
    </location>
</feature>
<dbReference type="RefSeq" id="XP_026759724.2">
    <property type="nucleotide sequence ID" value="XM_026903923.3"/>
</dbReference>
<evidence type="ECO:0000256" key="6">
    <source>
        <dbReference type="RuleBase" id="RU000682"/>
    </source>
</evidence>
<dbReference type="Pfam" id="PF00046">
    <property type="entry name" value="Homeodomain"/>
    <property type="match status" value="1"/>
</dbReference>
<feature type="compositionally biased region" description="Basic and acidic residues" evidence="7">
    <location>
        <begin position="16"/>
        <end position="28"/>
    </location>
</feature>
<evidence type="ECO:0000259" key="8">
    <source>
        <dbReference type="PROSITE" id="PS50071"/>
    </source>
</evidence>
<dbReference type="PRINTS" id="PR00024">
    <property type="entry name" value="HOMEOBOX"/>
</dbReference>
<evidence type="ECO:0000256" key="7">
    <source>
        <dbReference type="SAM" id="MobiDB-lite"/>
    </source>
</evidence>
<dbReference type="SUPFAM" id="SSF46689">
    <property type="entry name" value="Homeodomain-like"/>
    <property type="match status" value="1"/>
</dbReference>
<dbReference type="AlphaFoldDB" id="A0A6J1WUP6"/>
<evidence type="ECO:0000256" key="4">
    <source>
        <dbReference type="ARBA" id="ARBA00023242"/>
    </source>
</evidence>
<dbReference type="CDD" id="cd00086">
    <property type="entry name" value="homeodomain"/>
    <property type="match status" value="1"/>
</dbReference>
<dbReference type="PROSITE" id="PS00027">
    <property type="entry name" value="HOMEOBOX_1"/>
    <property type="match status" value="1"/>
</dbReference>
<keyword evidence="3 5" id="KW-0371">Homeobox</keyword>
<evidence type="ECO:0000313" key="9">
    <source>
        <dbReference type="Proteomes" id="UP001652740"/>
    </source>
</evidence>
<dbReference type="KEGG" id="gmw:113518898"/>
<dbReference type="Gene3D" id="1.10.10.60">
    <property type="entry name" value="Homeodomain-like"/>
    <property type="match status" value="1"/>
</dbReference>
<comment type="subcellular location">
    <subcellularLocation>
        <location evidence="1 5 6">Nucleus</location>
    </subcellularLocation>
</comment>
<name>A0A6J1WUP6_GALME</name>
<reference evidence="10" key="1">
    <citation type="submission" date="2025-08" db="UniProtKB">
        <authorList>
            <consortium name="RefSeq"/>
        </authorList>
    </citation>
    <scope>IDENTIFICATION</scope>
    <source>
        <tissue evidence="10">Whole larvae</tissue>
    </source>
</reference>
<dbReference type="InParanoid" id="A0A6J1WUP6"/>
<feature type="compositionally biased region" description="Pro residues" evidence="7">
    <location>
        <begin position="1"/>
        <end position="11"/>
    </location>
</feature>
<sequence>MSSPPTSPPSSVPSLETERGAEDSRDSISSKFSHTAATKYNDTQFTDVSNKNDIKNTTVTSHSVEDILSESIIYNGVDNNFDCKQEIIGSLSQSFVQDYNSRDSTGFSIQDILGIHQSYNATNIQENSEARYDYQISSYENISNSPINNYGSGTEEVISDACINKNDNIFSSITQVQNQAIRSNRNYVISEPVRYHSRTNLDSNIIKDPGREVNQLHESSFPSQNLSWINKSTTNQILDRTESSTSSKEMPPSYQKSFTKRARTAYTSTQLVELENEFHQNRYLCRPRRIELANFLHLSERQIKIWFQNRRMKYKKDNKHNKPSSSVDDTSPSSSKEFHLSQDHKMSHGRSCGGHDRHSRILTDSHASHDKMFGASNNVLPMPPEYSAIALKTGIKPAENTIELPTYTPNLSFSSYYTTGTSKPSYSPLSEVYRYSNDESLQPNSNTLHTLPSDSYVPNGVNLKLNDEITRYNAESSYYNPLPTAVVPPLATADAYGFGATMPSIQTPTYDDNNVHTRTASLPLTQDPYYSYLPTSDVANQQPSSTSCRYSSFISL</sequence>
<evidence type="ECO:0000313" key="10">
    <source>
        <dbReference type="RefSeq" id="XP_026759724.2"/>
    </source>
</evidence>
<dbReference type="PANTHER" id="PTHR45664:SF18">
    <property type="entry name" value="HOMEOBOX PROTEIN HOX3"/>
    <property type="match status" value="1"/>
</dbReference>
<feature type="DNA-binding region" description="Homeobox" evidence="5">
    <location>
        <begin position="259"/>
        <end position="318"/>
    </location>
</feature>
<evidence type="ECO:0000256" key="3">
    <source>
        <dbReference type="ARBA" id="ARBA00023155"/>
    </source>
</evidence>
<keyword evidence="9" id="KW-1185">Reference proteome</keyword>
<feature type="compositionally biased region" description="Low complexity" evidence="7">
    <location>
        <begin position="323"/>
        <end position="335"/>
    </location>
</feature>
<dbReference type="InterPro" id="IPR020479">
    <property type="entry name" value="HD_metazoa"/>
</dbReference>
<dbReference type="InterPro" id="IPR017970">
    <property type="entry name" value="Homeobox_CS"/>
</dbReference>
<keyword evidence="2 5" id="KW-0238">DNA-binding</keyword>
<keyword evidence="4 5" id="KW-0539">Nucleus</keyword>
<dbReference type="SMART" id="SM00389">
    <property type="entry name" value="HOX"/>
    <property type="match status" value="1"/>
</dbReference>
<evidence type="ECO:0000256" key="2">
    <source>
        <dbReference type="ARBA" id="ARBA00023125"/>
    </source>
</evidence>
<dbReference type="PROSITE" id="PS50071">
    <property type="entry name" value="HOMEOBOX_2"/>
    <property type="match status" value="1"/>
</dbReference>
<feature type="compositionally biased region" description="Polar residues" evidence="7">
    <location>
        <begin position="238"/>
        <end position="248"/>
    </location>
</feature>
<dbReference type="PANTHER" id="PTHR45664">
    <property type="entry name" value="PROTEIN ZERKNUELLT 1-RELATED"/>
    <property type="match status" value="1"/>
</dbReference>
<dbReference type="GO" id="GO:0005634">
    <property type="term" value="C:nucleus"/>
    <property type="evidence" value="ECO:0007669"/>
    <property type="project" value="UniProtKB-SubCell"/>
</dbReference>
<dbReference type="FunCoup" id="A0A6J1WUP6">
    <property type="interactions" value="115"/>
</dbReference>
<gene>
    <name evidence="10" type="primary">LOC113518898</name>
</gene>
<dbReference type="InterPro" id="IPR009057">
    <property type="entry name" value="Homeodomain-like_sf"/>
</dbReference>
<protein>
    <submittedName>
        <fullName evidence="10">Homeobox protein Hox-D3-like</fullName>
    </submittedName>
</protein>
<evidence type="ECO:0000256" key="5">
    <source>
        <dbReference type="PROSITE-ProRule" id="PRU00108"/>
    </source>
</evidence>
<evidence type="ECO:0000256" key="1">
    <source>
        <dbReference type="ARBA" id="ARBA00004123"/>
    </source>
</evidence>
<feature type="region of interest" description="Disordered" evidence="7">
    <location>
        <begin position="238"/>
        <end position="260"/>
    </location>
</feature>
<organism evidence="9 10">
    <name type="scientific">Galleria mellonella</name>
    <name type="common">Greater wax moth</name>
    <dbReference type="NCBI Taxonomy" id="7137"/>
    <lineage>
        <taxon>Eukaryota</taxon>
        <taxon>Metazoa</taxon>
        <taxon>Ecdysozoa</taxon>
        <taxon>Arthropoda</taxon>
        <taxon>Hexapoda</taxon>
        <taxon>Insecta</taxon>
        <taxon>Pterygota</taxon>
        <taxon>Neoptera</taxon>
        <taxon>Endopterygota</taxon>
        <taxon>Lepidoptera</taxon>
        <taxon>Glossata</taxon>
        <taxon>Ditrysia</taxon>
        <taxon>Pyraloidea</taxon>
        <taxon>Pyralidae</taxon>
        <taxon>Galleriinae</taxon>
        <taxon>Galleria</taxon>
    </lineage>
</organism>
<dbReference type="Proteomes" id="UP001652740">
    <property type="component" value="Unplaced"/>
</dbReference>
<feature type="region of interest" description="Disordered" evidence="7">
    <location>
        <begin position="315"/>
        <end position="360"/>
    </location>
</feature>
<dbReference type="GeneID" id="113518898"/>
<dbReference type="GO" id="GO:0000978">
    <property type="term" value="F:RNA polymerase II cis-regulatory region sequence-specific DNA binding"/>
    <property type="evidence" value="ECO:0007669"/>
    <property type="project" value="TreeGrafter"/>
</dbReference>
<dbReference type="InterPro" id="IPR001356">
    <property type="entry name" value="HD"/>
</dbReference>